<comment type="caution">
    <text evidence="1">The sequence shown here is derived from an EMBL/GenBank/DDBJ whole genome shotgun (WGS) entry which is preliminary data.</text>
</comment>
<evidence type="ECO:0000313" key="2">
    <source>
        <dbReference type="Proteomes" id="UP000636800"/>
    </source>
</evidence>
<evidence type="ECO:0000313" key="1">
    <source>
        <dbReference type="EMBL" id="KAG0479295.1"/>
    </source>
</evidence>
<dbReference type="OrthoDB" id="19232at2759"/>
<dbReference type="Proteomes" id="UP000636800">
    <property type="component" value="Chromosome 5"/>
</dbReference>
<keyword evidence="2" id="KW-1185">Reference proteome</keyword>
<dbReference type="EMBL" id="JADCNL010000005">
    <property type="protein sequence ID" value="KAG0479295.1"/>
    <property type="molecule type" value="Genomic_DNA"/>
</dbReference>
<gene>
    <name evidence="1" type="ORF">HPP92_010153</name>
</gene>
<dbReference type="AlphaFoldDB" id="A0A835R088"/>
<accession>A0A835R088</accession>
<name>A0A835R088_VANPL</name>
<sequence length="154" mass="17993">MEKTERSLESYARWWKFVAGGAFGVKKIPKLECLDLKYQRVYKLSCLISVAEMVLRYNSGKRKWFDSVSILESDSDDGFRSVLEFPFKHCDCSSELPAVENYLKGDAIKAQKKTIFDGCNDDNIIGNQQRNEVPTRQIDEHKRKWKSILKEKRF</sequence>
<organism evidence="1 2">
    <name type="scientific">Vanilla planifolia</name>
    <name type="common">Vanilla</name>
    <dbReference type="NCBI Taxonomy" id="51239"/>
    <lineage>
        <taxon>Eukaryota</taxon>
        <taxon>Viridiplantae</taxon>
        <taxon>Streptophyta</taxon>
        <taxon>Embryophyta</taxon>
        <taxon>Tracheophyta</taxon>
        <taxon>Spermatophyta</taxon>
        <taxon>Magnoliopsida</taxon>
        <taxon>Liliopsida</taxon>
        <taxon>Asparagales</taxon>
        <taxon>Orchidaceae</taxon>
        <taxon>Vanilloideae</taxon>
        <taxon>Vanilleae</taxon>
        <taxon>Vanilla</taxon>
    </lineage>
</organism>
<proteinExistence type="predicted"/>
<reference evidence="1 2" key="1">
    <citation type="journal article" date="2020" name="Nat. Food">
        <title>A phased Vanilla planifolia genome enables genetic improvement of flavour and production.</title>
        <authorList>
            <person name="Hasing T."/>
            <person name="Tang H."/>
            <person name="Brym M."/>
            <person name="Khazi F."/>
            <person name="Huang T."/>
            <person name="Chambers A.H."/>
        </authorList>
    </citation>
    <scope>NUCLEOTIDE SEQUENCE [LARGE SCALE GENOMIC DNA]</scope>
    <source>
        <tissue evidence="1">Leaf</tissue>
    </source>
</reference>
<protein>
    <submittedName>
        <fullName evidence="1">Uncharacterized protein</fullName>
    </submittedName>
</protein>